<dbReference type="Proteomes" id="UP001213000">
    <property type="component" value="Unassembled WGS sequence"/>
</dbReference>
<sequence length="211" mass="24084">MFVRAKLTYTTEISLKPDPGITSLVLVPLPYTEDGIEDIGPHLHRASIGSAIFTLSKEEQLNPLTSPFEAESVQAPLTFSSSLSSIDESEQTEEFTQSETPQQEDESVYEKGSLRTIYGMGKSYRVFQSYDRLSIERPPKPRSRLTFPDASLYAHVYEGPHSQKCAQLWVYLSQSQEWKRVMQGHVEEFQKKSYHIQWKDGYGVSWVHASK</sequence>
<evidence type="ECO:0000313" key="2">
    <source>
        <dbReference type="EMBL" id="KAJ3567229.1"/>
    </source>
</evidence>
<dbReference type="AlphaFoldDB" id="A0AAD5YVQ6"/>
<dbReference type="EMBL" id="JANIEX010000428">
    <property type="protein sequence ID" value="KAJ3567229.1"/>
    <property type="molecule type" value="Genomic_DNA"/>
</dbReference>
<keyword evidence="3" id="KW-1185">Reference proteome</keyword>
<name>A0AAD5YVQ6_9AGAR</name>
<gene>
    <name evidence="2" type="ORF">NP233_g6496</name>
</gene>
<comment type="caution">
    <text evidence="2">The sequence shown here is derived from an EMBL/GenBank/DDBJ whole genome shotgun (WGS) entry which is preliminary data.</text>
</comment>
<evidence type="ECO:0000256" key="1">
    <source>
        <dbReference type="SAM" id="MobiDB-lite"/>
    </source>
</evidence>
<proteinExistence type="predicted"/>
<reference evidence="2" key="1">
    <citation type="submission" date="2022-07" db="EMBL/GenBank/DDBJ databases">
        <title>Genome Sequence of Leucocoprinus birnbaumii.</title>
        <authorList>
            <person name="Buettner E."/>
        </authorList>
    </citation>
    <scope>NUCLEOTIDE SEQUENCE</scope>
    <source>
        <strain evidence="2">VT141</strain>
    </source>
</reference>
<evidence type="ECO:0000313" key="3">
    <source>
        <dbReference type="Proteomes" id="UP001213000"/>
    </source>
</evidence>
<organism evidence="2 3">
    <name type="scientific">Leucocoprinus birnbaumii</name>
    <dbReference type="NCBI Taxonomy" id="56174"/>
    <lineage>
        <taxon>Eukaryota</taxon>
        <taxon>Fungi</taxon>
        <taxon>Dikarya</taxon>
        <taxon>Basidiomycota</taxon>
        <taxon>Agaricomycotina</taxon>
        <taxon>Agaricomycetes</taxon>
        <taxon>Agaricomycetidae</taxon>
        <taxon>Agaricales</taxon>
        <taxon>Agaricineae</taxon>
        <taxon>Agaricaceae</taxon>
        <taxon>Leucocoprinus</taxon>
    </lineage>
</organism>
<protein>
    <submittedName>
        <fullName evidence="2">Uncharacterized protein</fullName>
    </submittedName>
</protein>
<feature type="region of interest" description="Disordered" evidence="1">
    <location>
        <begin position="88"/>
        <end position="110"/>
    </location>
</feature>
<accession>A0AAD5YVQ6</accession>